<dbReference type="Proteomes" id="UP001279522">
    <property type="component" value="Unassembled WGS sequence"/>
</dbReference>
<feature type="transmembrane region" description="Helical" evidence="6">
    <location>
        <begin position="89"/>
        <end position="107"/>
    </location>
</feature>
<dbReference type="Proteomes" id="UP000789647">
    <property type="component" value="Chromosome"/>
</dbReference>
<dbReference type="PANTHER" id="PTHR33514">
    <property type="entry name" value="PROTEIN ABCI12, CHLOROPLASTIC"/>
    <property type="match status" value="1"/>
</dbReference>
<sequence length="235" mass="26544">MHPFTSLTLWALAACSTLLLPAGVPLSLYSAATFVGLLCMKPTRSRAKYVLWLMIPLGLGLWLVHGGWLTEWISGQPRTPERWADAVTLWLRILAIVSTSQMWMQYVPVARFMRALFASRLPPGVAYLFAGPLLVVEQLKHQLAIIHEAQRARGVPLDESWYQRLRAMPALIVPLTHNALNDLAVRGAALDMRGFRLHRTRTTLWAPPDSTLQRLARYGMVVLMAVETGIWIWLR</sequence>
<evidence type="ECO:0000256" key="6">
    <source>
        <dbReference type="SAM" id="Phobius"/>
    </source>
</evidence>
<feature type="transmembrane region" description="Helical" evidence="6">
    <location>
        <begin position="49"/>
        <end position="69"/>
    </location>
</feature>
<comment type="similarity">
    <text evidence="2">Belongs to the CbiQ family.</text>
</comment>
<evidence type="ECO:0000256" key="2">
    <source>
        <dbReference type="ARBA" id="ARBA00008564"/>
    </source>
</evidence>
<evidence type="ECO:0000256" key="4">
    <source>
        <dbReference type="ARBA" id="ARBA00022989"/>
    </source>
</evidence>
<evidence type="ECO:0000313" key="7">
    <source>
        <dbReference type="EMBL" id="CAH6567004.1"/>
    </source>
</evidence>
<evidence type="ECO:0000313" key="9">
    <source>
        <dbReference type="Proteomes" id="UP000789647"/>
    </source>
</evidence>
<keyword evidence="5 6" id="KW-0472">Membrane</keyword>
<evidence type="ECO:0000256" key="3">
    <source>
        <dbReference type="ARBA" id="ARBA00022692"/>
    </source>
</evidence>
<dbReference type="Pfam" id="PF02361">
    <property type="entry name" value="CbiQ"/>
    <property type="match status" value="1"/>
</dbReference>
<name>A0AAD1TQG1_CITFR</name>
<keyword evidence="3 6" id="KW-0812">Transmembrane</keyword>
<evidence type="ECO:0000256" key="5">
    <source>
        <dbReference type="ARBA" id="ARBA00023136"/>
    </source>
</evidence>
<dbReference type="AlphaFoldDB" id="A0AAD1TQG1"/>
<dbReference type="EMBL" id="OW995941">
    <property type="protein sequence ID" value="CAH6567004.1"/>
    <property type="molecule type" value="Genomic_DNA"/>
</dbReference>
<comment type="subcellular location">
    <subcellularLocation>
        <location evidence="1">Membrane</location>
        <topology evidence="1">Multi-pass membrane protein</topology>
    </subcellularLocation>
</comment>
<feature type="transmembrane region" description="Helical" evidence="6">
    <location>
        <begin position="215"/>
        <end position="234"/>
    </location>
</feature>
<dbReference type="EMBL" id="ABOSXX010000004">
    <property type="protein sequence ID" value="ELV3678909.1"/>
    <property type="molecule type" value="Genomic_DNA"/>
</dbReference>
<accession>A0AAD1TQG1</accession>
<gene>
    <name evidence="7" type="ORF">AI2935V1_0825</name>
    <name evidence="8" type="ORF">SGX49_001301</name>
</gene>
<proteinExistence type="inferred from homology"/>
<dbReference type="RefSeq" id="WP_003846372.1">
    <property type="nucleotide sequence ID" value="NZ_CAYAEP010000013.1"/>
</dbReference>
<organism evidence="7 9">
    <name type="scientific">Citrobacter freundii</name>
    <dbReference type="NCBI Taxonomy" id="546"/>
    <lineage>
        <taxon>Bacteria</taxon>
        <taxon>Pseudomonadati</taxon>
        <taxon>Pseudomonadota</taxon>
        <taxon>Gammaproteobacteria</taxon>
        <taxon>Enterobacterales</taxon>
        <taxon>Enterobacteriaceae</taxon>
        <taxon>Citrobacter</taxon>
        <taxon>Citrobacter freundii complex</taxon>
    </lineage>
</organism>
<dbReference type="PANTHER" id="PTHR33514:SF13">
    <property type="entry name" value="PROTEIN ABCI12, CHLOROPLASTIC"/>
    <property type="match status" value="1"/>
</dbReference>
<protein>
    <submittedName>
        <fullName evidence="7">Energy-coupling factor transporter transmembrane protein EcfT</fullName>
    </submittedName>
</protein>
<dbReference type="InterPro" id="IPR003339">
    <property type="entry name" value="ABC/ECF_trnsptr_transmembrane"/>
</dbReference>
<reference evidence="7" key="1">
    <citation type="submission" date="2022-05" db="EMBL/GenBank/DDBJ databases">
        <authorList>
            <person name="Alioto T."/>
            <person name="Alioto T."/>
            <person name="Gomez Garrido J."/>
        </authorList>
    </citation>
    <scope>NUCLEOTIDE SEQUENCE</scope>
    <source>
        <strain evidence="7">112</strain>
    </source>
</reference>
<keyword evidence="4 6" id="KW-1133">Transmembrane helix</keyword>
<evidence type="ECO:0000313" key="8">
    <source>
        <dbReference type="EMBL" id="ELV3678909.1"/>
    </source>
</evidence>
<reference evidence="8" key="2">
    <citation type="submission" date="2023-05" db="EMBL/GenBank/DDBJ databases">
        <authorList>
            <consortium name="Clinical and Environmental Microbiology Branch: Whole genome sequencing antimicrobial resistance pathogens in the healthcare setting"/>
        </authorList>
    </citation>
    <scope>NUCLEOTIDE SEQUENCE</scope>
    <source>
        <strain evidence="8">2023GN-00287</strain>
    </source>
</reference>
<dbReference type="CDD" id="cd16914">
    <property type="entry name" value="EcfT"/>
    <property type="match status" value="1"/>
</dbReference>
<evidence type="ECO:0000256" key="1">
    <source>
        <dbReference type="ARBA" id="ARBA00004141"/>
    </source>
</evidence>
<dbReference type="GO" id="GO:0005886">
    <property type="term" value="C:plasma membrane"/>
    <property type="evidence" value="ECO:0007669"/>
    <property type="project" value="TreeGrafter"/>
</dbReference>
<feature type="transmembrane region" description="Helical" evidence="6">
    <location>
        <begin position="6"/>
        <end position="37"/>
    </location>
</feature>